<keyword evidence="1" id="KW-0472">Membrane</keyword>
<keyword evidence="1" id="KW-0812">Transmembrane</keyword>
<keyword evidence="3" id="KW-1185">Reference proteome</keyword>
<dbReference type="RefSeq" id="WP_354658943.1">
    <property type="nucleotide sequence ID" value="NZ_JBEXAC010000001.1"/>
</dbReference>
<reference evidence="2 3" key="1">
    <citation type="submission" date="2024-06" db="EMBL/GenBank/DDBJ databases">
        <title>Chitinophaga defluvii sp. nov., isolated from municipal sewage.</title>
        <authorList>
            <person name="Zhang L."/>
        </authorList>
    </citation>
    <scope>NUCLEOTIDE SEQUENCE [LARGE SCALE GENOMIC DNA]</scope>
    <source>
        <strain evidence="2 3">H8</strain>
    </source>
</reference>
<comment type="caution">
    <text evidence="2">The sequence shown here is derived from an EMBL/GenBank/DDBJ whole genome shotgun (WGS) entry which is preliminary data.</text>
</comment>
<feature type="transmembrane region" description="Helical" evidence="1">
    <location>
        <begin position="69"/>
        <end position="93"/>
    </location>
</feature>
<keyword evidence="1" id="KW-1133">Transmembrane helix</keyword>
<evidence type="ECO:0000256" key="1">
    <source>
        <dbReference type="SAM" id="Phobius"/>
    </source>
</evidence>
<gene>
    <name evidence="2" type="ORF">ABR189_02915</name>
</gene>
<name>A0ABV2SZT8_9BACT</name>
<dbReference type="Proteomes" id="UP001549749">
    <property type="component" value="Unassembled WGS sequence"/>
</dbReference>
<feature type="transmembrane region" description="Helical" evidence="1">
    <location>
        <begin position="37"/>
        <end position="57"/>
    </location>
</feature>
<evidence type="ECO:0000313" key="2">
    <source>
        <dbReference type="EMBL" id="MET6996297.1"/>
    </source>
</evidence>
<evidence type="ECO:0000313" key="3">
    <source>
        <dbReference type="Proteomes" id="UP001549749"/>
    </source>
</evidence>
<sequence>MRPLSFKKAAFIGFITTIVYLFTIFSRKDMGGYGGMFMLSFLPLVFLVAILLCYLVTYLERKAWIVPHVLFRFLTTFLLLSLIAWLSVSQFYIEDYQGYSFNIFMKGVYEFSIDFMLPIGIATALISILLSVDIAGNKKVREESESMVKQ</sequence>
<feature type="transmembrane region" description="Helical" evidence="1">
    <location>
        <begin position="9"/>
        <end position="25"/>
    </location>
</feature>
<organism evidence="2 3">
    <name type="scientific">Chitinophaga defluvii</name>
    <dbReference type="NCBI Taxonomy" id="3163343"/>
    <lineage>
        <taxon>Bacteria</taxon>
        <taxon>Pseudomonadati</taxon>
        <taxon>Bacteroidota</taxon>
        <taxon>Chitinophagia</taxon>
        <taxon>Chitinophagales</taxon>
        <taxon>Chitinophagaceae</taxon>
        <taxon>Chitinophaga</taxon>
    </lineage>
</organism>
<proteinExistence type="predicted"/>
<feature type="transmembrane region" description="Helical" evidence="1">
    <location>
        <begin position="113"/>
        <end position="132"/>
    </location>
</feature>
<accession>A0ABV2SZT8</accession>
<dbReference type="EMBL" id="JBEXAC010000001">
    <property type="protein sequence ID" value="MET6996297.1"/>
    <property type="molecule type" value="Genomic_DNA"/>
</dbReference>
<protein>
    <submittedName>
        <fullName evidence="2">Uncharacterized protein</fullName>
    </submittedName>
</protein>